<reference evidence="1" key="1">
    <citation type="submission" date="2021-03" db="EMBL/GenBank/DDBJ databases">
        <title>Evolutionary priming and transition to the ectomycorrhizal habit in an iconic lineage of mushroom-forming fungi: is preadaptation a requirement?</title>
        <authorList>
            <consortium name="DOE Joint Genome Institute"/>
            <person name="Looney B.P."/>
            <person name="Miyauchi S."/>
            <person name="Morin E."/>
            <person name="Drula E."/>
            <person name="Courty P.E."/>
            <person name="Chicoki N."/>
            <person name="Fauchery L."/>
            <person name="Kohler A."/>
            <person name="Kuo A."/>
            <person name="LaButti K."/>
            <person name="Pangilinan J."/>
            <person name="Lipzen A."/>
            <person name="Riley R."/>
            <person name="Andreopoulos W."/>
            <person name="He G."/>
            <person name="Johnson J."/>
            <person name="Barry K.W."/>
            <person name="Grigoriev I.V."/>
            <person name="Nagy L."/>
            <person name="Hibbett D."/>
            <person name="Henrissat B."/>
            <person name="Matheny P.B."/>
            <person name="Labbe J."/>
            <person name="Martin A.F."/>
        </authorList>
    </citation>
    <scope>NUCLEOTIDE SEQUENCE</scope>
    <source>
        <strain evidence="1">BPL698</strain>
    </source>
</reference>
<sequence length="178" mass="20056">MNLEQKALFDGAIIASLPKHFFDASDVRQVPDTQEVYISLDSDDSIIIEILERVSQDDSADAARFHFEAIAHDNDAVSSSVDDVNEIPYNLADEIPSIVILHGRQGVRKFNKTSVDDVRIFVALYRLKERGVDLVLSLNFPMKTGDDVIRTEQEYNTAKDIFRSIASSFQIIDFNLFG</sequence>
<name>A0ACC0UBM0_9AGAM</name>
<comment type="caution">
    <text evidence="1">The sequence shown here is derived from an EMBL/GenBank/DDBJ whole genome shotgun (WGS) entry which is preliminary data.</text>
</comment>
<organism evidence="1 2">
    <name type="scientific">Russula earlei</name>
    <dbReference type="NCBI Taxonomy" id="71964"/>
    <lineage>
        <taxon>Eukaryota</taxon>
        <taxon>Fungi</taxon>
        <taxon>Dikarya</taxon>
        <taxon>Basidiomycota</taxon>
        <taxon>Agaricomycotina</taxon>
        <taxon>Agaricomycetes</taxon>
        <taxon>Russulales</taxon>
        <taxon>Russulaceae</taxon>
        <taxon>Russula</taxon>
    </lineage>
</organism>
<gene>
    <name evidence="1" type="ORF">F5148DRAFT_1195996</name>
</gene>
<protein>
    <submittedName>
        <fullName evidence="1">Mog1p/PsbP-like protein</fullName>
    </submittedName>
</protein>
<keyword evidence="2" id="KW-1185">Reference proteome</keyword>
<accession>A0ACC0UBM0</accession>
<dbReference type="EMBL" id="JAGFNK010000089">
    <property type="protein sequence ID" value="KAI9508484.1"/>
    <property type="molecule type" value="Genomic_DNA"/>
</dbReference>
<evidence type="ECO:0000313" key="2">
    <source>
        <dbReference type="Proteomes" id="UP001207468"/>
    </source>
</evidence>
<proteinExistence type="predicted"/>
<evidence type="ECO:0000313" key="1">
    <source>
        <dbReference type="EMBL" id="KAI9508484.1"/>
    </source>
</evidence>
<dbReference type="Proteomes" id="UP001207468">
    <property type="component" value="Unassembled WGS sequence"/>
</dbReference>